<dbReference type="InterPro" id="IPR006652">
    <property type="entry name" value="Kelch_1"/>
</dbReference>
<dbReference type="SMART" id="SM00612">
    <property type="entry name" value="Kelch"/>
    <property type="match status" value="3"/>
</dbReference>
<evidence type="ECO:0000256" key="1">
    <source>
        <dbReference type="ARBA" id="ARBA00022441"/>
    </source>
</evidence>
<proteinExistence type="predicted"/>
<keyword evidence="1" id="KW-0880">Kelch repeat</keyword>
<dbReference type="AlphaFoldDB" id="A0AAV0XQ62"/>
<dbReference type="SUPFAM" id="SSF117281">
    <property type="entry name" value="Kelch motif"/>
    <property type="match status" value="1"/>
</dbReference>
<keyword evidence="4" id="KW-1185">Reference proteome</keyword>
<dbReference type="Gene3D" id="2.120.10.80">
    <property type="entry name" value="Kelch-type beta propeller"/>
    <property type="match status" value="1"/>
</dbReference>
<sequence length="173" mass="19159">MVVERRRLGVGVLDDCIYAVGGGDDKNSLNSVEVFDVSNQKWRLVASMSTGRWDFGVGVLNNLLYVVGGGSNGKCLRSVEYYDPTLDTWTPVADIPSDGVWSSVADMEICRFRPGVVALDGLLYVMGGESDEHINDTVEIYNPKTNTWTMERLSRNGVQIYGGVVVDRPHHYH</sequence>
<accession>A0AAV0XQ62</accession>
<protein>
    <submittedName>
        <fullName evidence="3">Uncharacterized protein</fullName>
    </submittedName>
</protein>
<dbReference type="InterPro" id="IPR015915">
    <property type="entry name" value="Kelch-typ_b-propeller"/>
</dbReference>
<dbReference type="Pfam" id="PF01344">
    <property type="entry name" value="Kelch_1"/>
    <property type="match status" value="3"/>
</dbReference>
<dbReference type="PANTHER" id="PTHR46344">
    <property type="entry name" value="OS02G0202900 PROTEIN"/>
    <property type="match status" value="1"/>
</dbReference>
<organism evidence="3 4">
    <name type="scientific">Macrosiphum euphorbiae</name>
    <name type="common">potato aphid</name>
    <dbReference type="NCBI Taxonomy" id="13131"/>
    <lineage>
        <taxon>Eukaryota</taxon>
        <taxon>Metazoa</taxon>
        <taxon>Ecdysozoa</taxon>
        <taxon>Arthropoda</taxon>
        <taxon>Hexapoda</taxon>
        <taxon>Insecta</taxon>
        <taxon>Pterygota</taxon>
        <taxon>Neoptera</taxon>
        <taxon>Paraneoptera</taxon>
        <taxon>Hemiptera</taxon>
        <taxon>Sternorrhyncha</taxon>
        <taxon>Aphidomorpha</taxon>
        <taxon>Aphidoidea</taxon>
        <taxon>Aphididae</taxon>
        <taxon>Macrosiphini</taxon>
        <taxon>Macrosiphum</taxon>
    </lineage>
</organism>
<comment type="caution">
    <text evidence="3">The sequence shown here is derived from an EMBL/GenBank/DDBJ whole genome shotgun (WGS) entry which is preliminary data.</text>
</comment>
<dbReference type="PANTHER" id="PTHR46344:SF27">
    <property type="entry name" value="KELCH REPEAT SUPERFAMILY PROTEIN"/>
    <property type="match status" value="1"/>
</dbReference>
<dbReference type="InterPro" id="IPR037293">
    <property type="entry name" value="Gal_Oxidase_central_sf"/>
</dbReference>
<dbReference type="Gene3D" id="2.130.10.80">
    <property type="entry name" value="Galactose oxidase/kelch, beta-propeller"/>
    <property type="match status" value="1"/>
</dbReference>
<evidence type="ECO:0000256" key="2">
    <source>
        <dbReference type="ARBA" id="ARBA00022737"/>
    </source>
</evidence>
<evidence type="ECO:0000313" key="4">
    <source>
        <dbReference type="Proteomes" id="UP001160148"/>
    </source>
</evidence>
<reference evidence="3 4" key="1">
    <citation type="submission" date="2023-01" db="EMBL/GenBank/DDBJ databases">
        <authorList>
            <person name="Whitehead M."/>
        </authorList>
    </citation>
    <scope>NUCLEOTIDE SEQUENCE [LARGE SCALE GENOMIC DNA]</scope>
</reference>
<evidence type="ECO:0000313" key="3">
    <source>
        <dbReference type="EMBL" id="CAI6369977.1"/>
    </source>
</evidence>
<keyword evidence="2" id="KW-0677">Repeat</keyword>
<gene>
    <name evidence="3" type="ORF">MEUPH1_LOCUS24151</name>
</gene>
<name>A0AAV0XQ62_9HEMI</name>
<dbReference type="EMBL" id="CARXXK010000118">
    <property type="protein sequence ID" value="CAI6369977.1"/>
    <property type="molecule type" value="Genomic_DNA"/>
</dbReference>
<dbReference type="Proteomes" id="UP001160148">
    <property type="component" value="Unassembled WGS sequence"/>
</dbReference>